<keyword evidence="1" id="KW-0812">Transmembrane</keyword>
<accession>A0ABX8W6B7</accession>
<dbReference type="Pfam" id="PF03613">
    <property type="entry name" value="EIID-AGA"/>
    <property type="match status" value="1"/>
</dbReference>
<feature type="transmembrane region" description="Helical" evidence="1">
    <location>
        <begin position="255"/>
        <end position="276"/>
    </location>
</feature>
<dbReference type="InterPro" id="IPR050303">
    <property type="entry name" value="GatZ_KbaZ_carbometab"/>
</dbReference>
<dbReference type="EMBL" id="CP048268">
    <property type="protein sequence ID" value="QYN52316.1"/>
    <property type="molecule type" value="Genomic_DNA"/>
</dbReference>
<keyword evidence="1" id="KW-0472">Membrane</keyword>
<evidence type="ECO:0000313" key="2">
    <source>
        <dbReference type="EMBL" id="QYN52316.1"/>
    </source>
</evidence>
<feature type="transmembrane region" description="Helical" evidence="1">
    <location>
        <begin position="187"/>
        <end position="208"/>
    </location>
</feature>
<sequence length="277" mass="30959">MKQMTTTSSKLRPKDFRRAFWRTFSMGASWEYSKQLGVGYAYAMTPLLERIFQNKPDKLKESLKRNTEFFNVSNFCASTIMGISASMEERYADSDDFDPNTISNIKASLMGPLSAIGDSLMMGTWRIICTSIATVFALKGNFLGPLLFILAYNIPCTLVRWYGLKYGYQFGVGFLDKLNMSGAFEKLSYYSSILGMIVIGAMTSNYVVINTPLSFGKGKAKLTLQGDVLNQIVPGLLPLLAVFIMYKLLKKGVNVGWIIFGTFVLGIVCSYFKIFVP</sequence>
<proteinExistence type="predicted"/>
<keyword evidence="3" id="KW-1185">Reference proteome</keyword>
<dbReference type="Proteomes" id="UP000826550">
    <property type="component" value="Chromosome"/>
</dbReference>
<organism evidence="2 3">
    <name type="scientific">Lactobacillus panisapium</name>
    <dbReference type="NCBI Taxonomy" id="2012495"/>
    <lineage>
        <taxon>Bacteria</taxon>
        <taxon>Bacillati</taxon>
        <taxon>Bacillota</taxon>
        <taxon>Bacilli</taxon>
        <taxon>Lactobacillales</taxon>
        <taxon>Lactobacillaceae</taxon>
        <taxon>Lactobacillus</taxon>
    </lineage>
</organism>
<evidence type="ECO:0000313" key="3">
    <source>
        <dbReference type="Proteomes" id="UP000826550"/>
    </source>
</evidence>
<dbReference type="PROSITE" id="PS51108">
    <property type="entry name" value="PTS_EIID"/>
    <property type="match status" value="1"/>
</dbReference>
<evidence type="ECO:0000256" key="1">
    <source>
        <dbReference type="SAM" id="Phobius"/>
    </source>
</evidence>
<dbReference type="InterPro" id="IPR004704">
    <property type="entry name" value="PTS_IID_man"/>
</dbReference>
<protein>
    <submittedName>
        <fullName evidence="2">PTS system mannose/fructose/sorbose family transporter subunit IID</fullName>
    </submittedName>
</protein>
<name>A0ABX8W6B7_9LACO</name>
<gene>
    <name evidence="2" type="ORF">GYM71_02265</name>
</gene>
<dbReference type="PANTHER" id="PTHR32502">
    <property type="entry name" value="N-ACETYLGALACTOSAMINE PERMEASE II COMPONENT-RELATED"/>
    <property type="match status" value="1"/>
</dbReference>
<keyword evidence="1" id="KW-1133">Transmembrane helix</keyword>
<reference evidence="2 3" key="1">
    <citation type="submission" date="2020-01" db="EMBL/GenBank/DDBJ databases">
        <title>Vast differences in strain-level diversity in the gut microbiota of two closely related honey bee species.</title>
        <authorList>
            <person name="Ellegaard K.M."/>
            <person name="Suenami S."/>
            <person name="Miyazaki R."/>
            <person name="Engel P."/>
        </authorList>
    </citation>
    <scope>NUCLEOTIDE SEQUENCE [LARGE SCALE GENOMIC DNA]</scope>
    <source>
        <strain evidence="2 3">ESL0416</strain>
    </source>
</reference>
<feature type="transmembrane region" description="Helical" evidence="1">
    <location>
        <begin position="228"/>
        <end position="249"/>
    </location>
</feature>
<dbReference type="PANTHER" id="PTHR32502:SF23">
    <property type="entry name" value="TRANSPORT PROTEIN, PTS SYSTEM"/>
    <property type="match status" value="1"/>
</dbReference>